<evidence type="ECO:0000313" key="9">
    <source>
        <dbReference type="EMBL" id="CAI9773766.1"/>
    </source>
</evidence>
<comment type="similarity">
    <text evidence="7">Belongs to the major facilitator superfamily. Phosphate:H(+) symporter (TC 2.A.1.9) family.</text>
</comment>
<dbReference type="GO" id="GO:0016020">
    <property type="term" value="C:membrane"/>
    <property type="evidence" value="ECO:0007669"/>
    <property type="project" value="UniProtKB-SubCell"/>
</dbReference>
<evidence type="ECO:0000256" key="6">
    <source>
        <dbReference type="ARBA" id="ARBA00023136"/>
    </source>
</evidence>
<organism evidence="9 10">
    <name type="scientific">Fraxinus pennsylvanica</name>
    <dbReference type="NCBI Taxonomy" id="56036"/>
    <lineage>
        <taxon>Eukaryota</taxon>
        <taxon>Viridiplantae</taxon>
        <taxon>Streptophyta</taxon>
        <taxon>Embryophyta</taxon>
        <taxon>Tracheophyta</taxon>
        <taxon>Spermatophyta</taxon>
        <taxon>Magnoliopsida</taxon>
        <taxon>eudicotyledons</taxon>
        <taxon>Gunneridae</taxon>
        <taxon>Pentapetalae</taxon>
        <taxon>asterids</taxon>
        <taxon>lamiids</taxon>
        <taxon>Lamiales</taxon>
        <taxon>Oleaceae</taxon>
        <taxon>Oleeae</taxon>
        <taxon>Fraxinus</taxon>
    </lineage>
</organism>
<protein>
    <submittedName>
        <fullName evidence="9">Uncharacterized protein</fullName>
    </submittedName>
</protein>
<evidence type="ECO:0000256" key="8">
    <source>
        <dbReference type="SAM" id="MobiDB-lite"/>
    </source>
</evidence>
<evidence type="ECO:0000256" key="2">
    <source>
        <dbReference type="ARBA" id="ARBA00010992"/>
    </source>
</evidence>
<dbReference type="EMBL" id="OU503048">
    <property type="protein sequence ID" value="CAI9773766.1"/>
    <property type="molecule type" value="Genomic_DNA"/>
</dbReference>
<dbReference type="PANTHER" id="PTHR48021">
    <property type="match status" value="1"/>
</dbReference>
<evidence type="ECO:0000256" key="4">
    <source>
        <dbReference type="ARBA" id="ARBA00022692"/>
    </source>
</evidence>
<evidence type="ECO:0000256" key="7">
    <source>
        <dbReference type="ARBA" id="ARBA00044504"/>
    </source>
</evidence>
<evidence type="ECO:0000256" key="5">
    <source>
        <dbReference type="ARBA" id="ARBA00022989"/>
    </source>
</evidence>
<accession>A0AAD1ZT64</accession>
<dbReference type="GO" id="GO:0022857">
    <property type="term" value="F:transmembrane transporter activity"/>
    <property type="evidence" value="ECO:0007669"/>
    <property type="project" value="InterPro"/>
</dbReference>
<comment type="similarity">
    <text evidence="2">Belongs to the major facilitator superfamily. Sugar transporter (TC 2.A.1.1) family.</text>
</comment>
<feature type="region of interest" description="Disordered" evidence="8">
    <location>
        <begin position="1"/>
        <end position="20"/>
    </location>
</feature>
<evidence type="ECO:0000313" key="10">
    <source>
        <dbReference type="Proteomes" id="UP000834106"/>
    </source>
</evidence>
<keyword evidence="10" id="KW-1185">Reference proteome</keyword>
<dbReference type="InterPro" id="IPR005828">
    <property type="entry name" value="MFS_sugar_transport-like"/>
</dbReference>
<dbReference type="Proteomes" id="UP000834106">
    <property type="component" value="Chromosome 13"/>
</dbReference>
<keyword evidence="6" id="KW-0472">Membrane</keyword>
<comment type="subcellular location">
    <subcellularLocation>
        <location evidence="1">Membrane</location>
    </subcellularLocation>
</comment>
<reference evidence="9" key="1">
    <citation type="submission" date="2023-05" db="EMBL/GenBank/DDBJ databases">
        <authorList>
            <person name="Huff M."/>
        </authorList>
    </citation>
    <scope>NUCLEOTIDE SEQUENCE</scope>
</reference>
<evidence type="ECO:0000256" key="3">
    <source>
        <dbReference type="ARBA" id="ARBA00022597"/>
    </source>
</evidence>
<keyword evidence="5" id="KW-1133">Transmembrane helix</keyword>
<dbReference type="PANTHER" id="PTHR48021:SF37">
    <property type="entry name" value="SUGAR TRANSPORTER ERD6-LIKE 16"/>
    <property type="match status" value="1"/>
</dbReference>
<dbReference type="InterPro" id="IPR036259">
    <property type="entry name" value="MFS_trans_sf"/>
</dbReference>
<dbReference type="Gene3D" id="1.20.1250.20">
    <property type="entry name" value="MFS general substrate transporter like domains"/>
    <property type="match status" value="1"/>
</dbReference>
<sequence>MNPTLPTPKSKLTPPPTLSNVARRVVETMSPQRSHQGANAQQPPEEIILIKHHLAVNGLKPLLISRLDHQDAIARLNLLKLIKASIDTLQYLPKARIFDLFNTKYTRTVIIGVGLMVFQQFGGINGIDFYASETFVAAGFSSGKFGTIDYAIIQVLPVQFADLIADLNKSLAMFLVRSLDFVLQGVAVCVRYVWGKGVFRPLALEDRSESFRPVSTGVSVPCPDMVHCNCFDYYNLLPGLRDLPGLPLKPKVPKYTFPFSRLEPSRQSQSLSINRALSLHPSHFSLHLQNPHLFFLSKSEDFKGFDQRIEAIEMKISSGN</sequence>
<dbReference type="AlphaFoldDB" id="A0AAD1ZT64"/>
<gene>
    <name evidence="9" type="ORF">FPE_LOCUS21196</name>
</gene>
<proteinExistence type="inferred from homology"/>
<feature type="compositionally biased region" description="Low complexity" evidence="8">
    <location>
        <begin position="1"/>
        <end position="12"/>
    </location>
</feature>
<dbReference type="InterPro" id="IPR050549">
    <property type="entry name" value="MFS_Trehalose_Transporter"/>
</dbReference>
<keyword evidence="3" id="KW-0762">Sugar transport</keyword>
<keyword evidence="3" id="KW-0813">Transport</keyword>
<name>A0AAD1ZT64_9LAMI</name>
<keyword evidence="4" id="KW-0812">Transmembrane</keyword>
<evidence type="ECO:0000256" key="1">
    <source>
        <dbReference type="ARBA" id="ARBA00004370"/>
    </source>
</evidence>
<dbReference type="Pfam" id="PF00083">
    <property type="entry name" value="Sugar_tr"/>
    <property type="match status" value="1"/>
</dbReference>